<dbReference type="GO" id="GO:0051225">
    <property type="term" value="P:spindle assembly"/>
    <property type="evidence" value="ECO:0007669"/>
    <property type="project" value="TreeGrafter"/>
</dbReference>
<keyword evidence="3" id="KW-0963">Cytoplasm</keyword>
<keyword evidence="4" id="KW-0493">Microtubule</keyword>
<evidence type="ECO:0000313" key="10">
    <source>
        <dbReference type="Proteomes" id="UP000664859"/>
    </source>
</evidence>
<dbReference type="GO" id="GO:0000922">
    <property type="term" value="C:spindle pole"/>
    <property type="evidence" value="ECO:0007669"/>
    <property type="project" value="InterPro"/>
</dbReference>
<dbReference type="GO" id="GO:0000930">
    <property type="term" value="C:gamma-tubulin complex"/>
    <property type="evidence" value="ECO:0007669"/>
    <property type="project" value="TreeGrafter"/>
</dbReference>
<evidence type="ECO:0000313" key="9">
    <source>
        <dbReference type="EMBL" id="KAG5179865.1"/>
    </source>
</evidence>
<accession>A0A835YR49</accession>
<dbReference type="GO" id="GO:0031122">
    <property type="term" value="P:cytoplasmic microtubule organization"/>
    <property type="evidence" value="ECO:0007669"/>
    <property type="project" value="TreeGrafter"/>
</dbReference>
<keyword evidence="5" id="KW-0206">Cytoskeleton</keyword>
<dbReference type="Pfam" id="PF17681">
    <property type="entry name" value="GCP_N_terminal"/>
    <property type="match status" value="1"/>
</dbReference>
<feature type="domain" description="Gamma tubulin complex component C-terminal" evidence="7">
    <location>
        <begin position="623"/>
        <end position="745"/>
    </location>
</feature>
<feature type="region of interest" description="Disordered" evidence="6">
    <location>
        <begin position="80"/>
        <end position="140"/>
    </location>
</feature>
<sequence>MYDVLLVMQGQPSAGHRDEAQTCAAIKRRLLASTSHGDGFAGSTDAALRFQDLVRRLRTLNVLQSRWSVLRLLESLAASPAEPPGARLPPPPVFLPPPGDVSLASRRSGGGGSGGGGGGGGSASWALGQQPFSSGGGGGSASWALGQQPFRLRAASRCAQRAAESAAVTTRAALQHRSGAMPTSPPRNGDDPPPPYAAAAAARDPLRGAAGGTSAQHGVLSDATERALLRDVLYALQGIDGQHVRYDPGSQAFAVDPSLSVSPATRDLVLRLCEMGWLFMHVTQYVEQTLAAGEAVGHVRLAFAQSLQDELTDYFRLLAVMEAQLGGAEGDQGGECLTLRRLALWSVDPMERLRLMATLIESVGTLQGGALASSCLHGHMAHRDPAGGALASCLHGHMAHGDPAVSAFVGRIMRRVSAPILGAIRSWVCQGELEGGGGRGAGHGGANDDFFVCCRSEVPEDGLWAERYYVPEDGLWAEPYYVPEDGLWAERYYVNPRALPNFIPASLADMVLVAGKAINFMRTCAAATSAAAAAGGGDGAGAVVMSSGGGWSAEDAAAASAAASRLEYGKAAALHDVVATCAQATNARALHLAAAPHEVVATCAEVTNARALHLVMVQHALPVHLRALKKFLLLGQGDFVTALLDTLGLDTLGVELGKRASTVYHHNLSGIVDSALRGGAVQYEAPEILDRVAVKLLDAGHNETGWDVFSLCYTVQAPLTAVIHASAMLQYRRMFHLLWRIKRVDWVQVAACGACGDASCGMRAGGGVSAAHTGRVEWVLAAAWRRHMSAAHAGVGGPGAPAALRAPMHTSALLRAQMTHFAANLSSYMMFEVLEGGWQALQGALGEARDLDSVIAAHNQYLAKILDKYLAKILDKYLAKNLDKYLAKILDKYLAKILDKALLGPSPAAKAMLLKLHEVLRSIIDYCAHQETMLIQALAEVAANREESANAARRTAAGGWGLEVGAERYLYPKGAGVQERTLAHLAETGRRYERAFSELLVMLETESVRSEILRHLVFRLDFNLYHSRRAAAQPPAPSHAKAGDVSRATHQLQPQFRAIANG</sequence>
<dbReference type="GO" id="GO:0005874">
    <property type="term" value="C:microtubule"/>
    <property type="evidence" value="ECO:0007669"/>
    <property type="project" value="UniProtKB-KW"/>
</dbReference>
<comment type="similarity">
    <text evidence="2">Belongs to the TUBGCP family.</text>
</comment>
<dbReference type="GO" id="GO:0043015">
    <property type="term" value="F:gamma-tubulin binding"/>
    <property type="evidence" value="ECO:0007669"/>
    <property type="project" value="InterPro"/>
</dbReference>
<dbReference type="OrthoDB" id="5860513at2759"/>
<evidence type="ECO:0000256" key="6">
    <source>
        <dbReference type="SAM" id="MobiDB-lite"/>
    </source>
</evidence>
<dbReference type="GO" id="GO:0051321">
    <property type="term" value="P:meiotic cell cycle"/>
    <property type="evidence" value="ECO:0007669"/>
    <property type="project" value="TreeGrafter"/>
</dbReference>
<comment type="caution">
    <text evidence="9">The sequence shown here is derived from an EMBL/GenBank/DDBJ whole genome shotgun (WGS) entry which is preliminary data.</text>
</comment>
<proteinExistence type="inferred from homology"/>
<dbReference type="EMBL" id="JAFCMP010000445">
    <property type="protein sequence ID" value="KAG5179865.1"/>
    <property type="molecule type" value="Genomic_DNA"/>
</dbReference>
<evidence type="ECO:0000256" key="5">
    <source>
        <dbReference type="ARBA" id="ARBA00023212"/>
    </source>
</evidence>
<feature type="compositionally biased region" description="Gly residues" evidence="6">
    <location>
        <begin position="108"/>
        <end position="122"/>
    </location>
</feature>
<dbReference type="GO" id="GO:0007020">
    <property type="term" value="P:microtubule nucleation"/>
    <property type="evidence" value="ECO:0007669"/>
    <property type="project" value="InterPro"/>
</dbReference>
<protein>
    <submittedName>
        <fullName evidence="9">Spc98 family-domain-containing protein</fullName>
    </submittedName>
</protein>
<evidence type="ECO:0000259" key="8">
    <source>
        <dbReference type="Pfam" id="PF17681"/>
    </source>
</evidence>
<dbReference type="GO" id="GO:0000278">
    <property type="term" value="P:mitotic cell cycle"/>
    <property type="evidence" value="ECO:0007669"/>
    <property type="project" value="TreeGrafter"/>
</dbReference>
<dbReference type="Pfam" id="PF04130">
    <property type="entry name" value="GCP_C_terminal"/>
    <property type="match status" value="2"/>
</dbReference>
<dbReference type="AlphaFoldDB" id="A0A835YR49"/>
<dbReference type="InterPro" id="IPR040457">
    <property type="entry name" value="GCP_C"/>
</dbReference>
<feature type="compositionally biased region" description="Pro residues" evidence="6">
    <location>
        <begin position="81"/>
        <end position="99"/>
    </location>
</feature>
<dbReference type="Gene3D" id="1.20.120.1900">
    <property type="entry name" value="Gamma-tubulin complex, C-terminal domain"/>
    <property type="match status" value="2"/>
</dbReference>
<feature type="region of interest" description="Disordered" evidence="6">
    <location>
        <begin position="169"/>
        <end position="199"/>
    </location>
</feature>
<comment type="subcellular location">
    <subcellularLocation>
        <location evidence="1">Cytoplasm</location>
        <location evidence="1">Cytoskeleton</location>
    </subcellularLocation>
</comment>
<dbReference type="PANTHER" id="PTHR19302:SF14">
    <property type="entry name" value="GAMMA-TUBULIN COMPLEX COMPONENT 3"/>
    <property type="match status" value="1"/>
</dbReference>
<evidence type="ECO:0000256" key="2">
    <source>
        <dbReference type="ARBA" id="ARBA00010337"/>
    </source>
</evidence>
<evidence type="ECO:0000256" key="1">
    <source>
        <dbReference type="ARBA" id="ARBA00004245"/>
    </source>
</evidence>
<evidence type="ECO:0000256" key="4">
    <source>
        <dbReference type="ARBA" id="ARBA00022701"/>
    </source>
</evidence>
<feature type="domain" description="Gamma tubulin complex component C-terminal" evidence="7">
    <location>
        <begin position="775"/>
        <end position="890"/>
    </location>
</feature>
<dbReference type="InterPro" id="IPR041470">
    <property type="entry name" value="GCP_N"/>
</dbReference>
<dbReference type="GO" id="GO:0051011">
    <property type="term" value="F:microtubule minus-end binding"/>
    <property type="evidence" value="ECO:0007669"/>
    <property type="project" value="TreeGrafter"/>
</dbReference>
<dbReference type="PANTHER" id="PTHR19302">
    <property type="entry name" value="GAMMA TUBULIN COMPLEX PROTEIN"/>
    <property type="match status" value="1"/>
</dbReference>
<dbReference type="Proteomes" id="UP000664859">
    <property type="component" value="Unassembled WGS sequence"/>
</dbReference>
<feature type="domain" description="Gamma tubulin complex component protein N-terminal" evidence="8">
    <location>
        <begin position="229"/>
        <end position="592"/>
    </location>
</feature>
<evidence type="ECO:0000256" key="3">
    <source>
        <dbReference type="ARBA" id="ARBA00022490"/>
    </source>
</evidence>
<name>A0A835YR49_9STRA</name>
<gene>
    <name evidence="9" type="ORF">JKP88DRAFT_346822</name>
</gene>
<dbReference type="InterPro" id="IPR042241">
    <property type="entry name" value="GCP_C_sf"/>
</dbReference>
<evidence type="ECO:0000259" key="7">
    <source>
        <dbReference type="Pfam" id="PF04130"/>
    </source>
</evidence>
<organism evidence="9 10">
    <name type="scientific">Tribonema minus</name>
    <dbReference type="NCBI Taxonomy" id="303371"/>
    <lineage>
        <taxon>Eukaryota</taxon>
        <taxon>Sar</taxon>
        <taxon>Stramenopiles</taxon>
        <taxon>Ochrophyta</taxon>
        <taxon>PX clade</taxon>
        <taxon>Xanthophyceae</taxon>
        <taxon>Tribonematales</taxon>
        <taxon>Tribonemataceae</taxon>
        <taxon>Tribonema</taxon>
    </lineage>
</organism>
<dbReference type="InterPro" id="IPR007259">
    <property type="entry name" value="GCP"/>
</dbReference>
<keyword evidence="10" id="KW-1185">Reference proteome</keyword>
<reference evidence="9" key="1">
    <citation type="submission" date="2021-02" db="EMBL/GenBank/DDBJ databases">
        <title>First Annotated Genome of the Yellow-green Alga Tribonema minus.</title>
        <authorList>
            <person name="Mahan K.M."/>
        </authorList>
    </citation>
    <scope>NUCLEOTIDE SEQUENCE</scope>
    <source>
        <strain evidence="9">UTEX B ZZ1240</strain>
    </source>
</reference>